<protein>
    <submittedName>
        <fullName evidence="1">Uncharacterized protein</fullName>
    </submittedName>
</protein>
<proteinExistence type="predicted"/>
<dbReference type="EMBL" id="LAZR01000685">
    <property type="protein sequence ID" value="KKN60719.1"/>
    <property type="molecule type" value="Genomic_DNA"/>
</dbReference>
<organism evidence="1">
    <name type="scientific">marine sediment metagenome</name>
    <dbReference type="NCBI Taxonomy" id="412755"/>
    <lineage>
        <taxon>unclassified sequences</taxon>
        <taxon>metagenomes</taxon>
        <taxon>ecological metagenomes</taxon>
    </lineage>
</organism>
<accession>A0A0F9S0V3</accession>
<evidence type="ECO:0000313" key="1">
    <source>
        <dbReference type="EMBL" id="KKN60719.1"/>
    </source>
</evidence>
<name>A0A0F9S0V3_9ZZZZ</name>
<comment type="caution">
    <text evidence="1">The sequence shown here is derived from an EMBL/GenBank/DDBJ whole genome shotgun (WGS) entry which is preliminary data.</text>
</comment>
<gene>
    <name evidence="1" type="ORF">LCGC14_0529180</name>
</gene>
<dbReference type="AlphaFoldDB" id="A0A0F9S0V3"/>
<reference evidence="1" key="1">
    <citation type="journal article" date="2015" name="Nature">
        <title>Complex archaea that bridge the gap between prokaryotes and eukaryotes.</title>
        <authorList>
            <person name="Spang A."/>
            <person name="Saw J.H."/>
            <person name="Jorgensen S.L."/>
            <person name="Zaremba-Niedzwiedzka K."/>
            <person name="Martijn J."/>
            <person name="Lind A.E."/>
            <person name="van Eijk R."/>
            <person name="Schleper C."/>
            <person name="Guy L."/>
            <person name="Ettema T.J."/>
        </authorList>
    </citation>
    <scope>NUCLEOTIDE SEQUENCE</scope>
</reference>
<sequence length="62" mass="6913">MNYEAHKDKLFRVTGSYDRELLLVPEVNVAVAHLIYVESGGGSWTPWQCRPVLALPTAGISR</sequence>